<evidence type="ECO:0000313" key="2">
    <source>
        <dbReference type="EMBL" id="MBE0369980.1"/>
    </source>
</evidence>
<dbReference type="RefSeq" id="WP_192509153.1">
    <property type="nucleotide sequence ID" value="NZ_AQGV01000014.1"/>
</dbReference>
<keyword evidence="1" id="KW-1133">Transmembrane helix</keyword>
<dbReference type="EMBL" id="AQGV01000014">
    <property type="protein sequence ID" value="MBE0369980.1"/>
    <property type="molecule type" value="Genomic_DNA"/>
</dbReference>
<feature type="transmembrane region" description="Helical" evidence="1">
    <location>
        <begin position="7"/>
        <end position="27"/>
    </location>
</feature>
<keyword evidence="1" id="KW-0812">Transmembrane</keyword>
<evidence type="ECO:0000256" key="1">
    <source>
        <dbReference type="SAM" id="Phobius"/>
    </source>
</evidence>
<proteinExistence type="predicted"/>
<evidence type="ECO:0000313" key="3">
    <source>
        <dbReference type="Proteomes" id="UP000615755"/>
    </source>
</evidence>
<sequence length="89" mass="9400">MWHKTFAGLISGLIFMVLVPSSLSLLMPSQVGLILALGLIFALSSWAGVMTWCYAANTNKQAWGRAAKAALPVILIFTGIFFTAAGPTG</sequence>
<dbReference type="Proteomes" id="UP000615755">
    <property type="component" value="Unassembled WGS sequence"/>
</dbReference>
<gene>
    <name evidence="2" type="ORF">PAUR_a4596</name>
</gene>
<organism evidence="2 3">
    <name type="scientific">Pseudoalteromonas aurantia 208</name>
    <dbReference type="NCBI Taxonomy" id="1314867"/>
    <lineage>
        <taxon>Bacteria</taxon>
        <taxon>Pseudomonadati</taxon>
        <taxon>Pseudomonadota</taxon>
        <taxon>Gammaproteobacteria</taxon>
        <taxon>Alteromonadales</taxon>
        <taxon>Pseudoalteromonadaceae</taxon>
        <taxon>Pseudoalteromonas</taxon>
    </lineage>
</organism>
<comment type="caution">
    <text evidence="2">The sequence shown here is derived from an EMBL/GenBank/DDBJ whole genome shotgun (WGS) entry which is preliminary data.</text>
</comment>
<protein>
    <submittedName>
        <fullName evidence="2">Uncharacterized protein</fullName>
    </submittedName>
</protein>
<accession>A0ABR9EIC7</accession>
<feature type="transmembrane region" description="Helical" evidence="1">
    <location>
        <begin position="66"/>
        <end position="85"/>
    </location>
</feature>
<feature type="transmembrane region" description="Helical" evidence="1">
    <location>
        <begin position="33"/>
        <end position="54"/>
    </location>
</feature>
<name>A0ABR9EIC7_9GAMM</name>
<keyword evidence="1" id="KW-0472">Membrane</keyword>
<keyword evidence="3" id="KW-1185">Reference proteome</keyword>
<reference evidence="2 3" key="1">
    <citation type="submission" date="2015-03" db="EMBL/GenBank/DDBJ databases">
        <title>Genome sequence of Pseudoalteromonas aurantia.</title>
        <authorList>
            <person name="Xie B.-B."/>
            <person name="Rong J.-C."/>
            <person name="Qin Q.-L."/>
            <person name="Zhang Y.-Z."/>
        </authorList>
    </citation>
    <scope>NUCLEOTIDE SEQUENCE [LARGE SCALE GENOMIC DNA]</scope>
    <source>
        <strain evidence="2 3">208</strain>
    </source>
</reference>